<comment type="caution">
    <text evidence="3">The sequence shown here is derived from an EMBL/GenBank/DDBJ whole genome shotgun (WGS) entry which is preliminary data.</text>
</comment>
<accession>A0ABX0K5E9</accession>
<sequence>MYGLTSAIALTALVSLSACSSGGNESIKNETGASIDQKIQDGVTTKEQVRSQFGDPAAVSFTDSGHEQWKYSFTNASSDAANFIPVYGDLHQSSHGTEKTLTIIYNGNVVWHHAMSASAVKQAGGLF</sequence>
<protein>
    <submittedName>
        <fullName evidence="3">Outer membrane protein assembly factor BamE</fullName>
    </submittedName>
</protein>
<dbReference type="RefSeq" id="WP_173570628.1">
    <property type="nucleotide sequence ID" value="NZ_WOSY01000010.1"/>
</dbReference>
<dbReference type="Gene3D" id="3.30.1450.10">
    <property type="match status" value="1"/>
</dbReference>
<feature type="signal peptide" evidence="2">
    <location>
        <begin position="1"/>
        <end position="20"/>
    </location>
</feature>
<keyword evidence="4" id="KW-1185">Reference proteome</keyword>
<gene>
    <name evidence="3" type="primary">bamE</name>
    <name evidence="3" type="ORF">GOB81_11240</name>
</gene>
<reference evidence="3 4" key="1">
    <citation type="journal article" date="2020" name="Int. J. Syst. Evol. Microbiol.">
        <title>Novel acetic acid bacteria from cider fermentations: Acetobacter conturbans sp. nov. and Acetobacter fallax sp. nov.</title>
        <authorList>
            <person name="Sombolestani A.S."/>
            <person name="Cleenwerck I."/>
            <person name="Cnockaert M."/>
            <person name="Borremans W."/>
            <person name="Wieme A.D."/>
            <person name="De Vuyst L."/>
            <person name="Vandamme P."/>
        </authorList>
    </citation>
    <scope>NUCLEOTIDE SEQUENCE [LARGE SCALE GENOMIC DNA]</scope>
    <source>
        <strain evidence="3 4">LMG 1627</strain>
    </source>
</reference>
<dbReference type="Proteomes" id="UP000631653">
    <property type="component" value="Unassembled WGS sequence"/>
</dbReference>
<dbReference type="EMBL" id="WOSY01000010">
    <property type="protein sequence ID" value="NHN89197.1"/>
    <property type="molecule type" value="Genomic_DNA"/>
</dbReference>
<dbReference type="InterPro" id="IPR037873">
    <property type="entry name" value="BamE-like"/>
</dbReference>
<evidence type="ECO:0000256" key="1">
    <source>
        <dbReference type="ARBA" id="ARBA00022729"/>
    </source>
</evidence>
<evidence type="ECO:0000313" key="3">
    <source>
        <dbReference type="EMBL" id="NHN89197.1"/>
    </source>
</evidence>
<evidence type="ECO:0000313" key="4">
    <source>
        <dbReference type="Proteomes" id="UP000631653"/>
    </source>
</evidence>
<feature type="chain" id="PRO_5047189688" evidence="2">
    <location>
        <begin position="21"/>
        <end position="127"/>
    </location>
</feature>
<proteinExistence type="predicted"/>
<keyword evidence="1 2" id="KW-0732">Signal</keyword>
<organism evidence="3 4">
    <name type="scientific">Acetobacter conturbans</name>
    <dbReference type="NCBI Taxonomy" id="1737472"/>
    <lineage>
        <taxon>Bacteria</taxon>
        <taxon>Pseudomonadati</taxon>
        <taxon>Pseudomonadota</taxon>
        <taxon>Alphaproteobacteria</taxon>
        <taxon>Acetobacterales</taxon>
        <taxon>Acetobacteraceae</taxon>
        <taxon>Acetobacter</taxon>
    </lineage>
</organism>
<evidence type="ECO:0000256" key="2">
    <source>
        <dbReference type="SAM" id="SignalP"/>
    </source>
</evidence>
<name>A0ABX0K5E9_9PROT</name>